<keyword evidence="2" id="KW-1185">Reference proteome</keyword>
<proteinExistence type="predicted"/>
<dbReference type="EMBL" id="KC292026">
    <property type="protein sequence ID" value="AGM11426.1"/>
    <property type="molecule type" value="Genomic_DNA"/>
</dbReference>
<organism evidence="1 2">
    <name type="scientific">Halogranum tailed virus 1</name>
    <dbReference type="NCBI Taxonomy" id="1273749"/>
    <lineage>
        <taxon>Viruses</taxon>
        <taxon>Duplodnaviria</taxon>
        <taxon>Heunggongvirae</taxon>
        <taxon>Uroviricota</taxon>
        <taxon>Caudoviricetes</taxon>
        <taxon>Thumleimavirales</taxon>
        <taxon>Halomagnusviridae</taxon>
        <taxon>Hagravirus</taxon>
        <taxon>Hagravirus capitaneum</taxon>
        <taxon>Hagravirus HGTV1</taxon>
    </lineage>
</organism>
<dbReference type="Proteomes" id="UP000202786">
    <property type="component" value="Segment"/>
</dbReference>
<evidence type="ECO:0000313" key="1">
    <source>
        <dbReference type="EMBL" id="AGM11426.1"/>
    </source>
</evidence>
<dbReference type="RefSeq" id="YP_008059304.1">
    <property type="nucleotide sequence ID" value="NC_021328.1"/>
</dbReference>
<dbReference type="KEGG" id="vg:16193907"/>
<evidence type="ECO:0000313" key="2">
    <source>
        <dbReference type="Proteomes" id="UP000202786"/>
    </source>
</evidence>
<dbReference type="GeneID" id="16193907"/>
<gene>
    <name evidence="1" type="primary">128</name>
    <name evidence="1" type="ORF">HGTV1_128</name>
</gene>
<reference evidence="1 2" key="1">
    <citation type="submission" date="2012-12" db="EMBL/GenBank/DDBJ databases">
        <authorList>
            <person name="Sencilo A."/>
            <person name="Jacobs-Sera D."/>
            <person name="Russell D.A."/>
            <person name="Ko C."/>
            <person name="Atanasova N."/>
            <person name="Osterlund E."/>
            <person name="Oksanen H.M."/>
            <person name="Bamford D.H."/>
            <person name="Hatfull G.F."/>
            <person name="Roine E."/>
            <person name="Hendrix R.W."/>
        </authorList>
    </citation>
    <scope>NUCLEOTIDE SEQUENCE [LARGE SCALE GENOMIC DNA]</scope>
</reference>
<evidence type="ECO:0008006" key="3">
    <source>
        <dbReference type="Google" id="ProtNLM"/>
    </source>
</evidence>
<protein>
    <recommendedName>
        <fullName evidence="3">HNH nuclease domain-containing protein</fullName>
    </recommendedName>
</protein>
<dbReference type="OrthoDB" id="25678at10239"/>
<sequence length="106" mass="12527">MGINFKTVGGYEVVTDGEDSVKLHRLLACVEEDPHDVFNGRVWNVHHRNTIPWDNRPANLLLLRSRYHRNFHAKNDWIEICDFYNDNDVSEAQLSIEKYYKTISHK</sequence>
<name>R4TGR1_9CAUD</name>
<accession>R4TGR1</accession>